<dbReference type="KEGG" id="cbar:PATL70BA_1417"/>
<keyword evidence="2" id="KW-1185">Reference proteome</keyword>
<accession>A0A3P7PVQ7</accession>
<dbReference type="OrthoDB" id="2621641at2"/>
<evidence type="ECO:0000313" key="2">
    <source>
        <dbReference type="Proteomes" id="UP000279029"/>
    </source>
</evidence>
<sequence length="88" mass="10004">MDDHRLKYKMAGSLKATITGKYIYTLLCDYAGAKGRIQISIGKISKLLNISRTAVRRNLHRLEESGYIMIHTKSDDDGTRKANVYELI</sequence>
<dbReference type="RefSeq" id="WP_125136637.1">
    <property type="nucleotide sequence ID" value="NZ_LR130778.1"/>
</dbReference>
<dbReference type="InterPro" id="IPR036388">
    <property type="entry name" value="WH-like_DNA-bd_sf"/>
</dbReference>
<dbReference type="AlphaFoldDB" id="A0A3P7PVQ7"/>
<reference evidence="1 2" key="1">
    <citation type="submission" date="2018-09" db="EMBL/GenBank/DDBJ databases">
        <authorList>
            <person name="Postec A."/>
        </authorList>
    </citation>
    <scope>NUCLEOTIDE SEQUENCE [LARGE SCALE GENOMIC DNA]</scope>
    <source>
        <strain evidence="1">70B-A</strain>
    </source>
</reference>
<protein>
    <submittedName>
        <fullName evidence="1">Uncharacterized protein</fullName>
    </submittedName>
</protein>
<organism evidence="1 2">
    <name type="scientific">Petrocella atlantisensis</name>
    <dbReference type="NCBI Taxonomy" id="2173034"/>
    <lineage>
        <taxon>Bacteria</taxon>
        <taxon>Bacillati</taxon>
        <taxon>Bacillota</taxon>
        <taxon>Clostridia</taxon>
        <taxon>Lachnospirales</taxon>
        <taxon>Vallitaleaceae</taxon>
        <taxon>Petrocella</taxon>
    </lineage>
</organism>
<dbReference type="Pfam" id="PF13730">
    <property type="entry name" value="HTH_36"/>
    <property type="match status" value="1"/>
</dbReference>
<dbReference type="EMBL" id="LR130778">
    <property type="protein sequence ID" value="VDN47301.1"/>
    <property type="molecule type" value="Genomic_DNA"/>
</dbReference>
<name>A0A3P7PVQ7_9FIRM</name>
<gene>
    <name evidence="1" type="ORF">PATL70BA_1417</name>
</gene>
<proteinExistence type="predicted"/>
<dbReference type="SUPFAM" id="SSF46785">
    <property type="entry name" value="Winged helix' DNA-binding domain"/>
    <property type="match status" value="1"/>
</dbReference>
<dbReference type="Proteomes" id="UP000279029">
    <property type="component" value="Chromosome"/>
</dbReference>
<dbReference type="InterPro" id="IPR036390">
    <property type="entry name" value="WH_DNA-bd_sf"/>
</dbReference>
<evidence type="ECO:0000313" key="1">
    <source>
        <dbReference type="EMBL" id="VDN47301.1"/>
    </source>
</evidence>
<dbReference type="Gene3D" id="1.10.10.10">
    <property type="entry name" value="Winged helix-like DNA-binding domain superfamily/Winged helix DNA-binding domain"/>
    <property type="match status" value="1"/>
</dbReference>